<organism evidence="2 3">
    <name type="scientific">Paracoccus alkanivorans</name>
    <dbReference type="NCBI Taxonomy" id="2116655"/>
    <lineage>
        <taxon>Bacteria</taxon>
        <taxon>Pseudomonadati</taxon>
        <taxon>Pseudomonadota</taxon>
        <taxon>Alphaproteobacteria</taxon>
        <taxon>Rhodobacterales</taxon>
        <taxon>Paracoccaceae</taxon>
        <taxon>Paracoccus</taxon>
    </lineage>
</organism>
<reference evidence="2 3" key="1">
    <citation type="submission" date="2018-07" db="EMBL/GenBank/DDBJ databases">
        <authorList>
            <person name="Zhang Y."/>
            <person name="Wang L."/>
            <person name="Ma S."/>
        </authorList>
    </citation>
    <scope>NUCLEOTIDE SEQUENCE [LARGE SCALE GENOMIC DNA]</scope>
    <source>
        <strain evidence="2 3">4-2</strain>
    </source>
</reference>
<dbReference type="Pfam" id="PF13503">
    <property type="entry name" value="DUF4123"/>
    <property type="match status" value="1"/>
</dbReference>
<proteinExistence type="predicted"/>
<protein>
    <submittedName>
        <fullName evidence="2">DUF4123 domain-containing protein</fullName>
    </submittedName>
</protein>
<gene>
    <name evidence="2" type="ORF">C9E81_03600</name>
</gene>
<dbReference type="AlphaFoldDB" id="A0A3M0MJN9"/>
<keyword evidence="3" id="KW-1185">Reference proteome</keyword>
<dbReference type="OrthoDB" id="6431152at2"/>
<dbReference type="InterPro" id="IPR025391">
    <property type="entry name" value="DUF4123"/>
</dbReference>
<evidence type="ECO:0000259" key="1">
    <source>
        <dbReference type="Pfam" id="PF13503"/>
    </source>
</evidence>
<name>A0A3M0MJN9_9RHOB</name>
<comment type="caution">
    <text evidence="2">The sequence shown here is derived from an EMBL/GenBank/DDBJ whole genome shotgun (WGS) entry which is preliminary data.</text>
</comment>
<feature type="domain" description="DUF4123" evidence="1">
    <location>
        <begin position="45"/>
        <end position="165"/>
    </location>
</feature>
<dbReference type="Proteomes" id="UP000273516">
    <property type="component" value="Unassembled WGS sequence"/>
</dbReference>
<accession>A0A3M0MJN9</accession>
<dbReference type="EMBL" id="QOKZ01000001">
    <property type="protein sequence ID" value="RMC37829.1"/>
    <property type="molecule type" value="Genomic_DNA"/>
</dbReference>
<sequence>MLLHQVPIRNDASKPSELTILAEAVPDAPPALLKQLYGPEAPSRVYMLVDGVLRSEVAGIFDLDSIGLPAHCLFEGDALEAGPWLVDMSIGESGNPSILPFHRKFFTEHWPIGTSLLIQTDASSMEVRQHLRRFTKLPVQDDGKWRLFRFWDPRVLSPFLQAIAEDAPRLRRMMLTDDGKELHYIIRDGEIDVRLSPETEKLIKTPVTPMRLHFSDFDPIARTRAADRRKRMAERIRADFTQELEHRPAKAIEAAVEHAMRHFGAYGFRNHAYLHFFAAWTVFYGPGFETRDPAGTLEEICRSTAPEAERFRAFRVRFESFKMRAA</sequence>
<evidence type="ECO:0000313" key="3">
    <source>
        <dbReference type="Proteomes" id="UP000273516"/>
    </source>
</evidence>
<evidence type="ECO:0000313" key="2">
    <source>
        <dbReference type="EMBL" id="RMC37829.1"/>
    </source>
</evidence>
<dbReference type="RefSeq" id="WP_122110913.1">
    <property type="nucleotide sequence ID" value="NZ_QOKZ01000001.1"/>
</dbReference>